<dbReference type="AlphaFoldDB" id="A0A1G8XT61"/>
<reference evidence="5" key="1">
    <citation type="submission" date="2016-10" db="EMBL/GenBank/DDBJ databases">
        <authorList>
            <person name="Varghese N."/>
            <person name="Submissions S."/>
        </authorList>
    </citation>
    <scope>NUCLEOTIDE SEQUENCE [LARGE SCALE GENOMIC DNA]</scope>
    <source>
        <strain evidence="5">DSM 19181</strain>
    </source>
</reference>
<name>A0A1G8XT61_9LACT</name>
<evidence type="ECO:0000256" key="3">
    <source>
        <dbReference type="ARBA" id="ARBA00023229"/>
    </source>
</evidence>
<dbReference type="PANTHER" id="PTHR32125">
    <property type="entry name" value="2-C-METHYL-D-ERYTHRITOL 4-PHOSPHATE CYTIDYLYLTRANSFERASE, CHLOROPLASTIC"/>
    <property type="match status" value="1"/>
</dbReference>
<dbReference type="OrthoDB" id="9806837at2"/>
<protein>
    <submittedName>
        <fullName evidence="4">2-C-methyl-D-erythritol 4-phosphate cytidylyltransferase</fullName>
    </submittedName>
</protein>
<keyword evidence="2 4" id="KW-0548">Nucleotidyltransferase</keyword>
<gene>
    <name evidence="4" type="ORF">SAMN04488098_100767</name>
</gene>
<proteinExistence type="predicted"/>
<dbReference type="Proteomes" id="UP000199433">
    <property type="component" value="Unassembled WGS sequence"/>
</dbReference>
<dbReference type="InterPro" id="IPR050088">
    <property type="entry name" value="IspD/TarI_cytidylyltransf_bact"/>
</dbReference>
<keyword evidence="5" id="KW-1185">Reference proteome</keyword>
<evidence type="ECO:0000313" key="4">
    <source>
        <dbReference type="EMBL" id="SDJ93354.1"/>
    </source>
</evidence>
<dbReference type="InterPro" id="IPR029044">
    <property type="entry name" value="Nucleotide-diphossugar_trans"/>
</dbReference>
<dbReference type="PROSITE" id="PS01295">
    <property type="entry name" value="ISPD"/>
    <property type="match status" value="1"/>
</dbReference>
<evidence type="ECO:0000256" key="2">
    <source>
        <dbReference type="ARBA" id="ARBA00022695"/>
    </source>
</evidence>
<dbReference type="EMBL" id="FNFK01000007">
    <property type="protein sequence ID" value="SDJ93354.1"/>
    <property type="molecule type" value="Genomic_DNA"/>
</dbReference>
<accession>A0A1G8XT61</accession>
<dbReference type="InterPro" id="IPR034683">
    <property type="entry name" value="IspD/TarI"/>
</dbReference>
<dbReference type="InterPro" id="IPR018294">
    <property type="entry name" value="ISPD_synthase_CS"/>
</dbReference>
<dbReference type="SUPFAM" id="SSF53448">
    <property type="entry name" value="Nucleotide-diphospho-sugar transferases"/>
    <property type="match status" value="1"/>
</dbReference>
<dbReference type="STRING" id="426701.SAMN04488098_100767"/>
<dbReference type="Gene3D" id="3.90.550.10">
    <property type="entry name" value="Spore Coat Polysaccharide Biosynthesis Protein SpsA, Chain A"/>
    <property type="match status" value="1"/>
</dbReference>
<keyword evidence="1 4" id="KW-0808">Transferase</keyword>
<dbReference type="CDD" id="cd02516">
    <property type="entry name" value="CDP-ME_synthetase"/>
    <property type="match status" value="1"/>
</dbReference>
<organism evidence="4 5">
    <name type="scientific">Alkalibacterium thalassium</name>
    <dbReference type="NCBI Taxonomy" id="426701"/>
    <lineage>
        <taxon>Bacteria</taxon>
        <taxon>Bacillati</taxon>
        <taxon>Bacillota</taxon>
        <taxon>Bacilli</taxon>
        <taxon>Lactobacillales</taxon>
        <taxon>Carnobacteriaceae</taxon>
        <taxon>Alkalibacterium</taxon>
    </lineage>
</organism>
<keyword evidence="3" id="KW-0414">Isoprene biosynthesis</keyword>
<dbReference type="GO" id="GO:0050518">
    <property type="term" value="F:2-C-methyl-D-erythritol 4-phosphate cytidylyltransferase activity"/>
    <property type="evidence" value="ECO:0007669"/>
    <property type="project" value="TreeGrafter"/>
</dbReference>
<dbReference type="PANTHER" id="PTHR32125:SF4">
    <property type="entry name" value="2-C-METHYL-D-ERYTHRITOL 4-PHOSPHATE CYTIDYLYLTRANSFERASE, CHLOROPLASTIC"/>
    <property type="match status" value="1"/>
</dbReference>
<dbReference type="Pfam" id="PF01128">
    <property type="entry name" value="IspD"/>
    <property type="match status" value="1"/>
</dbReference>
<sequence>MKRIYDVIILAAGSARRFNDQPEVNKIMLPLGGRPVFDYSLSLFLEDESCRKIWLVIRQRDRQALIAAMQDLYGEQPEQVTLVIGGSERQDSVAQALKALADNPAPYTLVHDAARPFIHTDLVNHLLEGLKGFSAVIPGIPAKDSMKLVKGDKVIQSLYRPEVRHVQTSQGFETTCLIEALNQADADNYYGNEEGELVERLGIEVKMIDGLEENLKITTPLDYAFARLLVEKGQLS</sequence>
<dbReference type="GO" id="GO:0008299">
    <property type="term" value="P:isoprenoid biosynthetic process"/>
    <property type="evidence" value="ECO:0007669"/>
    <property type="project" value="UniProtKB-KW"/>
</dbReference>
<evidence type="ECO:0000256" key="1">
    <source>
        <dbReference type="ARBA" id="ARBA00022679"/>
    </source>
</evidence>
<dbReference type="RefSeq" id="WP_091265382.1">
    <property type="nucleotide sequence ID" value="NZ_FNFK01000007.1"/>
</dbReference>
<evidence type="ECO:0000313" key="5">
    <source>
        <dbReference type="Proteomes" id="UP000199433"/>
    </source>
</evidence>